<sequence length="988" mass="107492">MAVFEHFFIDAVSAGGHHLAVHGSYHPGLVALSLIVSIFSATMALHTGKLALRANNRLHRNVAVSTGSFALGGGIWAMHFIGMLSFELPTHVDYQTALTLLSILPAWGASWLALHMLSRQEISRLQLATSGALIGLGIGAMHYSGMAAMHTPLQMRYEPLTFFFSIVVAIVLATVSLWVRYRLRQTRLSGLQRLLISGVVMGLAIAGMHYIGMTAVRFSGQAGTAEVAIAFNPVFVSIALSTFTVTVTVLVSALNGLVRSRDLYRQVEESQSRLHAILDTAVDVIITIDSRGLIQSANRSVERMFGWTPEELVGRNVSMLMPEPDRSQHDGYLHNYQSSGVAKIIGTGREVTAQRRDGSLMPMRLAVGRVDLADELLFVGFITDITDRHALEASLRETAERAEQAAAAKGFFLANMSHEIRTPMNAVIGFTELLLQGELNPTQRSHLNTVRQSARSLLGLLNDILDSTRLEKGGMMLETIDFSLRELAWQIAASLRLGAQAKNLDLTVDYPQDMNEFFQGDPLRIQQILTNLLGNAIKFTEHGRVELIFREDDGQVHIQVCDTGIGMSQEQISSIFTPFTQADASISRRFGGTGLGTTIARQLIELMDGSIEIESRPGEGSIFHVRLPLPTGDRPTLAPADDGSRALPQLTVLVADDVPQNLELVRLMLEKGGHRVHTVGDGNEALKTYMAERFDLILMDVHMPVSDGLQTTRRIRQFERERNRHPTPIIALTASVMSEDRSAARNAGMNGFAVKPLDESRLMAEVARVLAGGSLHTVETLAGGASAGPEAVTLIDWTTGISLWGSQARLVKSLRAFLGEVGERYPLPEPRQANVNWLQTLFSLHSIRGAAGNLALPGVAALAGELERQVKADGHEGVLAEIARLRDMLGAVAQELRAYSVQEEVPANDAGTAALGSEALLAQLHELLACLARNELNPQVLEAVCDALGQDGEALRSAVDAFEFQQAHTLLERVIVARTDTEGSRELV</sequence>
<feature type="transmembrane region" description="Helical" evidence="19">
    <location>
        <begin position="126"/>
        <end position="148"/>
    </location>
</feature>
<dbReference type="Gene3D" id="1.10.287.130">
    <property type="match status" value="1"/>
</dbReference>
<dbReference type="InterPro" id="IPR003594">
    <property type="entry name" value="HATPase_dom"/>
</dbReference>
<keyword evidence="11" id="KW-0067">ATP-binding</keyword>
<keyword evidence="9" id="KW-0547">Nucleotide-binding</keyword>
<dbReference type="EMBL" id="QJUP01000001">
    <property type="protein sequence ID" value="TBV00071.1"/>
    <property type="molecule type" value="Genomic_DNA"/>
</dbReference>
<feature type="domain" description="Histidine kinase" evidence="20">
    <location>
        <begin position="415"/>
        <end position="631"/>
    </location>
</feature>
<evidence type="ECO:0000256" key="13">
    <source>
        <dbReference type="ARBA" id="ARBA00023012"/>
    </source>
</evidence>
<dbReference type="CDD" id="cd17546">
    <property type="entry name" value="REC_hyHK_CKI1_RcsC-like"/>
    <property type="match status" value="1"/>
</dbReference>
<protein>
    <recommendedName>
        <fullName evidence="16">Sensor protein FixL</fullName>
        <ecNumber evidence="3">2.7.13.3</ecNumber>
    </recommendedName>
</protein>
<dbReference type="SMART" id="SM00387">
    <property type="entry name" value="HATPase_c"/>
    <property type="match status" value="1"/>
</dbReference>
<dbReference type="SUPFAM" id="SSF47226">
    <property type="entry name" value="Histidine-containing phosphotransfer domain, HPT domain"/>
    <property type="match status" value="1"/>
</dbReference>
<evidence type="ECO:0000256" key="16">
    <source>
        <dbReference type="ARBA" id="ARBA00070616"/>
    </source>
</evidence>
<evidence type="ECO:0000259" key="25">
    <source>
        <dbReference type="PROSITE" id="PS50924"/>
    </source>
</evidence>
<evidence type="ECO:0000259" key="22">
    <source>
        <dbReference type="PROSITE" id="PS50112"/>
    </source>
</evidence>
<reference evidence="26 27" key="1">
    <citation type="submission" date="2018-06" db="EMBL/GenBank/DDBJ databases">
        <title>Three novel Pseudomonas species isolated from symptomatic oak.</title>
        <authorList>
            <person name="Bueno-Gonzalez V."/>
            <person name="Brady C."/>
        </authorList>
    </citation>
    <scope>NUCLEOTIDE SEQUENCE [LARGE SCALE GENOMIC DNA]</scope>
    <source>
        <strain evidence="26 27">P17C</strain>
    </source>
</reference>
<feature type="domain" description="PAC" evidence="23">
    <location>
        <begin position="347"/>
        <end position="397"/>
    </location>
</feature>
<dbReference type="PANTHER" id="PTHR43047">
    <property type="entry name" value="TWO-COMPONENT HISTIDINE PROTEIN KINASE"/>
    <property type="match status" value="1"/>
</dbReference>
<dbReference type="PANTHER" id="PTHR43047:SF64">
    <property type="entry name" value="HISTIDINE KINASE CONTAINING CHEY-HOMOLOGOUS RECEIVER DOMAIN AND PAS DOMAIN-RELATED"/>
    <property type="match status" value="1"/>
</dbReference>
<dbReference type="Gene3D" id="3.30.565.10">
    <property type="entry name" value="Histidine kinase-like ATPase, C-terminal domain"/>
    <property type="match status" value="1"/>
</dbReference>
<dbReference type="Pfam" id="PF01627">
    <property type="entry name" value="Hpt"/>
    <property type="match status" value="1"/>
</dbReference>
<dbReference type="InterPro" id="IPR005330">
    <property type="entry name" value="MHYT_dom"/>
</dbReference>
<dbReference type="EC" id="2.7.13.3" evidence="3"/>
<evidence type="ECO:0000259" key="20">
    <source>
        <dbReference type="PROSITE" id="PS50109"/>
    </source>
</evidence>
<feature type="domain" description="HPt" evidence="24">
    <location>
        <begin position="806"/>
        <end position="899"/>
    </location>
</feature>
<dbReference type="SUPFAM" id="SSF47384">
    <property type="entry name" value="Homodimeric domain of signal transducing histidine kinase"/>
    <property type="match status" value="1"/>
</dbReference>
<dbReference type="PROSITE" id="PS50113">
    <property type="entry name" value="PAC"/>
    <property type="match status" value="1"/>
</dbReference>
<dbReference type="Gene3D" id="1.20.120.160">
    <property type="entry name" value="HPT domain"/>
    <property type="match status" value="1"/>
</dbReference>
<dbReference type="Proteomes" id="UP000292639">
    <property type="component" value="Unassembled WGS sequence"/>
</dbReference>
<dbReference type="InterPro" id="IPR003661">
    <property type="entry name" value="HisK_dim/P_dom"/>
</dbReference>
<dbReference type="Pfam" id="PF00989">
    <property type="entry name" value="PAS"/>
    <property type="match status" value="1"/>
</dbReference>
<evidence type="ECO:0000256" key="5">
    <source>
        <dbReference type="ARBA" id="ARBA00022519"/>
    </source>
</evidence>
<feature type="transmembrane region" description="Helical" evidence="19">
    <location>
        <begin position="29"/>
        <end position="50"/>
    </location>
</feature>
<dbReference type="PROSITE" id="PS50894">
    <property type="entry name" value="HPT"/>
    <property type="match status" value="1"/>
</dbReference>
<accession>A0A4Q9REN6</accession>
<dbReference type="PROSITE" id="PS50924">
    <property type="entry name" value="MHYT"/>
    <property type="match status" value="1"/>
</dbReference>
<comment type="caution">
    <text evidence="26">The sequence shown here is derived from an EMBL/GenBank/DDBJ whole genome shotgun (WGS) entry which is preliminary data.</text>
</comment>
<feature type="domain" description="PAS" evidence="22">
    <location>
        <begin position="270"/>
        <end position="323"/>
    </location>
</feature>
<dbReference type="PROSITE" id="PS50110">
    <property type="entry name" value="RESPONSE_REGULATORY"/>
    <property type="match status" value="1"/>
</dbReference>
<dbReference type="SMART" id="SM00091">
    <property type="entry name" value="PAS"/>
    <property type="match status" value="1"/>
</dbReference>
<evidence type="ECO:0000256" key="14">
    <source>
        <dbReference type="ARBA" id="ARBA00023136"/>
    </source>
</evidence>
<feature type="modified residue" description="Phosphohistidine" evidence="17">
    <location>
        <position position="845"/>
    </location>
</feature>
<dbReference type="InterPro" id="IPR000700">
    <property type="entry name" value="PAS-assoc_C"/>
</dbReference>
<keyword evidence="5" id="KW-0997">Cell inner membrane</keyword>
<comment type="catalytic activity">
    <reaction evidence="1">
        <text>ATP + protein L-histidine = ADP + protein N-phospho-L-histidine.</text>
        <dbReference type="EC" id="2.7.13.3"/>
    </reaction>
</comment>
<dbReference type="SMART" id="SM00448">
    <property type="entry name" value="REC"/>
    <property type="match status" value="1"/>
</dbReference>
<feature type="modified residue" description="4-aspartylphosphate" evidence="18">
    <location>
        <position position="700"/>
    </location>
</feature>
<evidence type="ECO:0000256" key="2">
    <source>
        <dbReference type="ARBA" id="ARBA00004429"/>
    </source>
</evidence>
<dbReference type="Pfam" id="PF02518">
    <property type="entry name" value="HATPase_c"/>
    <property type="match status" value="1"/>
</dbReference>
<evidence type="ECO:0000313" key="26">
    <source>
        <dbReference type="EMBL" id="TBV00071.1"/>
    </source>
</evidence>
<evidence type="ECO:0000256" key="12">
    <source>
        <dbReference type="ARBA" id="ARBA00022989"/>
    </source>
</evidence>
<evidence type="ECO:0000256" key="9">
    <source>
        <dbReference type="ARBA" id="ARBA00022741"/>
    </source>
</evidence>
<dbReference type="PROSITE" id="PS50112">
    <property type="entry name" value="PAS"/>
    <property type="match status" value="1"/>
</dbReference>
<keyword evidence="14 19" id="KW-0472">Membrane</keyword>
<dbReference type="InterPro" id="IPR001789">
    <property type="entry name" value="Sig_transdc_resp-reg_receiver"/>
</dbReference>
<dbReference type="FunFam" id="3.30.450.20:FF:000060">
    <property type="entry name" value="Sensor protein FixL"/>
    <property type="match status" value="1"/>
</dbReference>
<dbReference type="SUPFAM" id="SSF55874">
    <property type="entry name" value="ATPase domain of HSP90 chaperone/DNA topoisomerase II/histidine kinase"/>
    <property type="match status" value="1"/>
</dbReference>
<evidence type="ECO:0000256" key="1">
    <source>
        <dbReference type="ARBA" id="ARBA00000085"/>
    </source>
</evidence>
<evidence type="ECO:0000256" key="17">
    <source>
        <dbReference type="PROSITE-ProRule" id="PRU00110"/>
    </source>
</evidence>
<dbReference type="AlphaFoldDB" id="A0A4Q9REN6"/>
<feature type="domain" description="Response regulatory" evidence="21">
    <location>
        <begin position="651"/>
        <end position="770"/>
    </location>
</feature>
<dbReference type="NCBIfam" id="TIGR00229">
    <property type="entry name" value="sensory_box"/>
    <property type="match status" value="1"/>
</dbReference>
<keyword evidence="4" id="KW-1003">Cell membrane</keyword>
<dbReference type="Gene3D" id="3.40.50.2300">
    <property type="match status" value="1"/>
</dbReference>
<dbReference type="InterPro" id="IPR004358">
    <property type="entry name" value="Sig_transdc_His_kin-like_C"/>
</dbReference>
<evidence type="ECO:0000259" key="21">
    <source>
        <dbReference type="PROSITE" id="PS50110"/>
    </source>
</evidence>
<organism evidence="26 27">
    <name type="scientific">Stutzerimonas kirkiae</name>
    <dbReference type="NCBI Taxonomy" id="2211392"/>
    <lineage>
        <taxon>Bacteria</taxon>
        <taxon>Pseudomonadati</taxon>
        <taxon>Pseudomonadota</taxon>
        <taxon>Gammaproteobacteria</taxon>
        <taxon>Pseudomonadales</taxon>
        <taxon>Pseudomonadaceae</taxon>
        <taxon>Stutzerimonas</taxon>
    </lineage>
</organism>
<dbReference type="InterPro" id="IPR005467">
    <property type="entry name" value="His_kinase_dom"/>
</dbReference>
<comment type="function">
    <text evidence="15">Putative oxygen sensor; modulates the activity of FixJ, a transcriptional activator of nitrogen fixation fixK gene. FixL probably acts as a kinase that phosphorylates FixJ.</text>
</comment>
<proteinExistence type="predicted"/>
<evidence type="ECO:0000313" key="27">
    <source>
        <dbReference type="Proteomes" id="UP000292639"/>
    </source>
</evidence>
<keyword evidence="12 19" id="KW-1133">Transmembrane helix</keyword>
<dbReference type="InterPro" id="IPR036641">
    <property type="entry name" value="HPT_dom_sf"/>
</dbReference>
<feature type="domain" description="MHYT" evidence="25">
    <location>
        <begin position="25"/>
        <end position="219"/>
    </location>
</feature>
<evidence type="ECO:0000256" key="4">
    <source>
        <dbReference type="ARBA" id="ARBA00022475"/>
    </source>
</evidence>
<evidence type="ECO:0000256" key="10">
    <source>
        <dbReference type="ARBA" id="ARBA00022777"/>
    </source>
</evidence>
<dbReference type="PRINTS" id="PR00344">
    <property type="entry name" value="BCTRLSENSOR"/>
</dbReference>
<evidence type="ECO:0000256" key="15">
    <source>
        <dbReference type="ARBA" id="ARBA00059827"/>
    </source>
</evidence>
<dbReference type="Pfam" id="PF00512">
    <property type="entry name" value="HisKA"/>
    <property type="match status" value="1"/>
</dbReference>
<evidence type="ECO:0000256" key="3">
    <source>
        <dbReference type="ARBA" id="ARBA00012438"/>
    </source>
</evidence>
<evidence type="ECO:0000256" key="19">
    <source>
        <dbReference type="PROSITE-ProRule" id="PRU00244"/>
    </source>
</evidence>
<dbReference type="GO" id="GO:0006355">
    <property type="term" value="P:regulation of DNA-templated transcription"/>
    <property type="evidence" value="ECO:0007669"/>
    <property type="project" value="InterPro"/>
</dbReference>
<gene>
    <name evidence="26" type="ORF">DNJ96_01960</name>
</gene>
<keyword evidence="27" id="KW-1185">Reference proteome</keyword>
<dbReference type="CDD" id="cd00082">
    <property type="entry name" value="HisKA"/>
    <property type="match status" value="1"/>
</dbReference>
<dbReference type="InterPro" id="IPR013767">
    <property type="entry name" value="PAS_fold"/>
</dbReference>
<dbReference type="RefSeq" id="WP_131183165.1">
    <property type="nucleotide sequence ID" value="NZ_QJUO01000002.1"/>
</dbReference>
<dbReference type="Pfam" id="PF00072">
    <property type="entry name" value="Response_reg"/>
    <property type="match status" value="1"/>
</dbReference>
<keyword evidence="10" id="KW-0418">Kinase</keyword>
<dbReference type="FunFam" id="3.30.565.10:FF:000010">
    <property type="entry name" value="Sensor histidine kinase RcsC"/>
    <property type="match status" value="1"/>
</dbReference>
<dbReference type="InterPro" id="IPR000014">
    <property type="entry name" value="PAS"/>
</dbReference>
<keyword evidence="7" id="KW-0808">Transferase</keyword>
<evidence type="ECO:0000259" key="23">
    <source>
        <dbReference type="PROSITE" id="PS50113"/>
    </source>
</evidence>
<keyword evidence="8 19" id="KW-0812">Transmembrane</keyword>
<evidence type="ECO:0000256" key="6">
    <source>
        <dbReference type="ARBA" id="ARBA00022553"/>
    </source>
</evidence>
<dbReference type="PROSITE" id="PS50109">
    <property type="entry name" value="HIS_KIN"/>
    <property type="match status" value="1"/>
</dbReference>
<dbReference type="OrthoDB" id="9810730at2"/>
<feature type="transmembrane region" description="Helical" evidence="19">
    <location>
        <begin position="191"/>
        <end position="211"/>
    </location>
</feature>
<keyword evidence="13" id="KW-0902">Two-component regulatory system</keyword>
<dbReference type="Gene3D" id="3.30.450.20">
    <property type="entry name" value="PAS domain"/>
    <property type="match status" value="1"/>
</dbReference>
<dbReference type="GO" id="GO:0005886">
    <property type="term" value="C:plasma membrane"/>
    <property type="evidence" value="ECO:0007669"/>
    <property type="project" value="UniProtKB-SubCell"/>
</dbReference>
<dbReference type="Pfam" id="PF03707">
    <property type="entry name" value="MHYT"/>
    <property type="match status" value="3"/>
</dbReference>
<dbReference type="InterPro" id="IPR035965">
    <property type="entry name" value="PAS-like_dom_sf"/>
</dbReference>
<evidence type="ECO:0000256" key="8">
    <source>
        <dbReference type="ARBA" id="ARBA00022692"/>
    </source>
</evidence>
<dbReference type="SUPFAM" id="SSF55785">
    <property type="entry name" value="PYP-like sensor domain (PAS domain)"/>
    <property type="match status" value="1"/>
</dbReference>
<dbReference type="InterPro" id="IPR036097">
    <property type="entry name" value="HisK_dim/P_sf"/>
</dbReference>
<dbReference type="InterPro" id="IPR008207">
    <property type="entry name" value="Sig_transdc_His_kin_Hpt_dom"/>
</dbReference>
<feature type="transmembrane region" description="Helical" evidence="19">
    <location>
        <begin position="94"/>
        <end position="114"/>
    </location>
</feature>
<dbReference type="GO" id="GO:0005524">
    <property type="term" value="F:ATP binding"/>
    <property type="evidence" value="ECO:0007669"/>
    <property type="project" value="UniProtKB-KW"/>
</dbReference>
<feature type="transmembrane region" description="Helical" evidence="19">
    <location>
        <begin position="62"/>
        <end position="82"/>
    </location>
</feature>
<evidence type="ECO:0000259" key="24">
    <source>
        <dbReference type="PROSITE" id="PS50894"/>
    </source>
</evidence>
<evidence type="ECO:0000256" key="11">
    <source>
        <dbReference type="ARBA" id="ARBA00022840"/>
    </source>
</evidence>
<dbReference type="InterPro" id="IPR011006">
    <property type="entry name" value="CheY-like_superfamily"/>
</dbReference>
<dbReference type="CDD" id="cd16922">
    <property type="entry name" value="HATPase_EvgS-ArcB-TorS-like"/>
    <property type="match status" value="1"/>
</dbReference>
<dbReference type="InterPro" id="IPR036890">
    <property type="entry name" value="HATPase_C_sf"/>
</dbReference>
<keyword evidence="6 18" id="KW-0597">Phosphoprotein</keyword>
<name>A0A4Q9REN6_9GAMM</name>
<dbReference type="SUPFAM" id="SSF52172">
    <property type="entry name" value="CheY-like"/>
    <property type="match status" value="1"/>
</dbReference>
<dbReference type="GO" id="GO:0000155">
    <property type="term" value="F:phosphorelay sensor kinase activity"/>
    <property type="evidence" value="ECO:0007669"/>
    <property type="project" value="InterPro"/>
</dbReference>
<feature type="transmembrane region" description="Helical" evidence="19">
    <location>
        <begin position="160"/>
        <end position="179"/>
    </location>
</feature>
<evidence type="ECO:0000256" key="7">
    <source>
        <dbReference type="ARBA" id="ARBA00022679"/>
    </source>
</evidence>
<dbReference type="CDD" id="cd00130">
    <property type="entry name" value="PAS"/>
    <property type="match status" value="1"/>
</dbReference>
<evidence type="ECO:0000256" key="18">
    <source>
        <dbReference type="PROSITE-ProRule" id="PRU00169"/>
    </source>
</evidence>
<comment type="subcellular location">
    <subcellularLocation>
        <location evidence="2">Cell inner membrane</location>
        <topology evidence="2">Multi-pass membrane protein</topology>
    </subcellularLocation>
</comment>
<dbReference type="SMART" id="SM00388">
    <property type="entry name" value="HisKA"/>
    <property type="match status" value="1"/>
</dbReference>